<sequence>MKKSDEIRRKTWRMIAKNLIVLAALAVAAVIGVMSWFTHKTSATADGISMKCETPPGIEIAVVGASESAPSNSDYKEGTLYLDRTLNVEDSNPVQPLYPFLQELSFCEVTSDGATFVRPLLTQSNGVAHVDTTSTDPWERAETNVDYLSFDLYVRSKAPITIALTEDSTLSPVSTLTAGDGYSKDSVIGAVRMSMLSSSGDKKLVWLPAPHVYYEGDMSSPNYNTVILNSPTTSDTYKHFYYNLDKQRLSYTSSDTFFVTSAAGTYELGEDVEMIRLSSYDQNQYYSGYVRVNLWVEGEDSESRLAMVDGRFKLNLKLKMADND</sequence>
<reference evidence="1" key="1">
    <citation type="submission" date="2021-01" db="EMBL/GenBank/DDBJ databases">
        <title>Genome public.</title>
        <authorList>
            <person name="Liu C."/>
            <person name="Sun Q."/>
        </authorList>
    </citation>
    <scope>NUCLEOTIDE SEQUENCE</scope>
    <source>
        <strain evidence="1">M6</strain>
    </source>
</reference>
<evidence type="ECO:0000313" key="1">
    <source>
        <dbReference type="EMBL" id="MBK6088586.1"/>
    </source>
</evidence>
<evidence type="ECO:0000313" key="2">
    <source>
        <dbReference type="Proteomes" id="UP000633365"/>
    </source>
</evidence>
<organism evidence="1 2">
    <name type="scientific">Ruminococcus difficilis</name>
    <dbReference type="NCBI Taxonomy" id="2763069"/>
    <lineage>
        <taxon>Bacteria</taxon>
        <taxon>Bacillati</taxon>
        <taxon>Bacillota</taxon>
        <taxon>Clostridia</taxon>
        <taxon>Eubacteriales</taxon>
        <taxon>Oscillospiraceae</taxon>
        <taxon>Ruminococcus</taxon>
    </lineage>
</organism>
<dbReference type="Proteomes" id="UP000633365">
    <property type="component" value="Unassembled WGS sequence"/>
</dbReference>
<name>A0A934TZQ0_9FIRM</name>
<protein>
    <submittedName>
        <fullName evidence="1">Uncharacterized protein</fullName>
    </submittedName>
</protein>
<comment type="caution">
    <text evidence="1">The sequence shown here is derived from an EMBL/GenBank/DDBJ whole genome shotgun (WGS) entry which is preliminary data.</text>
</comment>
<dbReference type="RefSeq" id="WP_201427479.1">
    <property type="nucleotide sequence ID" value="NZ_JAEQMG010000068.1"/>
</dbReference>
<dbReference type="EMBL" id="JAEQMG010000068">
    <property type="protein sequence ID" value="MBK6088586.1"/>
    <property type="molecule type" value="Genomic_DNA"/>
</dbReference>
<proteinExistence type="predicted"/>
<keyword evidence="2" id="KW-1185">Reference proteome</keyword>
<dbReference type="AlphaFoldDB" id="A0A934TZQ0"/>
<accession>A0A934TZQ0</accession>
<gene>
    <name evidence="1" type="ORF">JKK62_07960</name>
</gene>